<proteinExistence type="predicted"/>
<reference evidence="1" key="1">
    <citation type="submission" date="2021-02" db="EMBL/GenBank/DDBJ databases">
        <authorList>
            <consortium name="DOE Joint Genome Institute"/>
            <person name="Ahrendt S."/>
            <person name="Looney B.P."/>
            <person name="Miyauchi S."/>
            <person name="Morin E."/>
            <person name="Drula E."/>
            <person name="Courty P.E."/>
            <person name="Chicoki N."/>
            <person name="Fauchery L."/>
            <person name="Kohler A."/>
            <person name="Kuo A."/>
            <person name="Labutti K."/>
            <person name="Pangilinan J."/>
            <person name="Lipzen A."/>
            <person name="Riley R."/>
            <person name="Andreopoulos W."/>
            <person name="He G."/>
            <person name="Johnson J."/>
            <person name="Barry K.W."/>
            <person name="Grigoriev I.V."/>
            <person name="Nagy L."/>
            <person name="Hibbett D."/>
            <person name="Henrissat B."/>
            <person name="Matheny P.B."/>
            <person name="Labbe J."/>
            <person name="Martin F."/>
        </authorList>
    </citation>
    <scope>NUCLEOTIDE SEQUENCE</scope>
    <source>
        <strain evidence="1">FP105234-sp</strain>
    </source>
</reference>
<comment type="caution">
    <text evidence="1">The sequence shown here is derived from an EMBL/GenBank/DDBJ whole genome shotgun (WGS) entry which is preliminary data.</text>
</comment>
<name>A0ACB8S9X5_9AGAM</name>
<evidence type="ECO:0000313" key="2">
    <source>
        <dbReference type="Proteomes" id="UP000814033"/>
    </source>
</evidence>
<organism evidence="1 2">
    <name type="scientific">Auriscalpium vulgare</name>
    <dbReference type="NCBI Taxonomy" id="40419"/>
    <lineage>
        <taxon>Eukaryota</taxon>
        <taxon>Fungi</taxon>
        <taxon>Dikarya</taxon>
        <taxon>Basidiomycota</taxon>
        <taxon>Agaricomycotina</taxon>
        <taxon>Agaricomycetes</taxon>
        <taxon>Russulales</taxon>
        <taxon>Auriscalpiaceae</taxon>
        <taxon>Auriscalpium</taxon>
    </lineage>
</organism>
<dbReference type="Proteomes" id="UP000814033">
    <property type="component" value="Unassembled WGS sequence"/>
</dbReference>
<protein>
    <submittedName>
        <fullName evidence="1">Uncharacterized protein</fullName>
    </submittedName>
</protein>
<gene>
    <name evidence="1" type="ORF">FA95DRAFT_1553277</name>
</gene>
<evidence type="ECO:0000313" key="1">
    <source>
        <dbReference type="EMBL" id="KAI0052613.1"/>
    </source>
</evidence>
<dbReference type="EMBL" id="MU275844">
    <property type="protein sequence ID" value="KAI0052613.1"/>
    <property type="molecule type" value="Genomic_DNA"/>
</dbReference>
<sequence>MSGRDMLRSQALPHITQQNMLNMNQQFLPPQQQSPPQPQSSAMGMLPNANSNMAFLHPSTHSPNNGAQYQMMAQQEQRRQQIMAQAQNAQVARPQTGGPPALNGLTSGQMQGVGYPNIPQQGGLRRVASHPGPPAHGSPMGVLQPGPPGMPGVVGAPGLGITVPGSMPGQMRPNPQQQMTMRQGQQPQQQNMGGQGSPPLALTRSGQLQGMPGMQPGMARSAVSAGMMGGMPQQLPGMAHTAGMPPSHSQNPFPPSMSQQSMGSSPSQPSMSQNQFSSATSIGHMQNAVDRARSANMSADFMAFNGQFPPQGPPHPASRTPSNNPTQYGFAPSSTPPNQHVDMSQALSAGGPSNGPPGPSNLTGFTMTPAQQFEQMQPGGGNSAGSRPEGFAPQFTMPPRPPSSQHSSLGHPSQQQHQPPHPQPSHPQPPPQSQPHQPHHMSPQHQHNQANGQVVHPARPQSQPQPPGRPPSQQAAPSRTPLPPNATLPANATLLRATSISMPPQPQPLLPHPGSSTPLSAPAGGQPSSGPPGMAQVNGGRAPGPQPAANAPSDSMISRIPPAPPTNGRPNTAPVVGTGQALGRLLQLSGVLASEHAKKLQLSHWEELVNDYFLSTSTLKLTLWKDNQKNEAKVFEVGTPILPRFFLVTSQSGVKSMTLSMDGARERLFSHNHAVVECVAAVWTYRYSNGYTVTLRGPLTAHVVAINTPPANGAPAQSASLPGFALKISNLQFDSNVYEKHISLDAILGQRVDSPKTPRQRNAQTPTLNGVSATQQKAEEERWEEPRIVYERATIPSEPVNAFGIPQATMRCLELAESVAQMSDLIQFSARTDCGPLDSLKQFAQHLRENPLPGMTVPGPIPNGGSYHPDGMSSLAPNSSSHSLYPSTPITSSASVPSGGQSSLSQQGGPPSATGSPGKMKGTPQQSHAPNPSSTANTPSQPSNPSSTPSLANATLKRKAASSETASPTTSVDQSQPGKRNPRKRGRTTGAG</sequence>
<keyword evidence="2" id="KW-1185">Reference proteome</keyword>
<accession>A0ACB8S9X5</accession>
<reference evidence="1" key="2">
    <citation type="journal article" date="2022" name="New Phytol.">
        <title>Evolutionary transition to the ectomycorrhizal habit in the genomes of a hyperdiverse lineage of mushroom-forming fungi.</title>
        <authorList>
            <person name="Looney B."/>
            <person name="Miyauchi S."/>
            <person name="Morin E."/>
            <person name="Drula E."/>
            <person name="Courty P.E."/>
            <person name="Kohler A."/>
            <person name="Kuo A."/>
            <person name="LaButti K."/>
            <person name="Pangilinan J."/>
            <person name="Lipzen A."/>
            <person name="Riley R."/>
            <person name="Andreopoulos W."/>
            <person name="He G."/>
            <person name="Johnson J."/>
            <person name="Nolan M."/>
            <person name="Tritt A."/>
            <person name="Barry K.W."/>
            <person name="Grigoriev I.V."/>
            <person name="Nagy L.G."/>
            <person name="Hibbett D."/>
            <person name="Henrissat B."/>
            <person name="Matheny P.B."/>
            <person name="Labbe J."/>
            <person name="Martin F.M."/>
        </authorList>
    </citation>
    <scope>NUCLEOTIDE SEQUENCE</scope>
    <source>
        <strain evidence="1">FP105234-sp</strain>
    </source>
</reference>